<evidence type="ECO:0000256" key="10">
    <source>
        <dbReference type="SAM" id="SignalP"/>
    </source>
</evidence>
<keyword evidence="5" id="KW-0067">ATP-binding</keyword>
<evidence type="ECO:0000256" key="8">
    <source>
        <dbReference type="SAM" id="MobiDB-lite"/>
    </source>
</evidence>
<keyword evidence="4" id="KW-0547">Nucleotide-binding</keyword>
<comment type="subcellular location">
    <subcellularLocation>
        <location evidence="1">Membrane</location>
        <topology evidence="1">Multi-pass membrane protein</topology>
    </subcellularLocation>
</comment>
<feature type="transmembrane region" description="Helical" evidence="9">
    <location>
        <begin position="963"/>
        <end position="985"/>
    </location>
</feature>
<dbReference type="GO" id="GO:0005524">
    <property type="term" value="F:ATP binding"/>
    <property type="evidence" value="ECO:0007669"/>
    <property type="project" value="UniProtKB-KW"/>
</dbReference>
<dbReference type="Pfam" id="PF00005">
    <property type="entry name" value="ABC_tran"/>
    <property type="match status" value="1"/>
</dbReference>
<keyword evidence="6 9" id="KW-1133">Transmembrane helix</keyword>
<dbReference type="InterPro" id="IPR017871">
    <property type="entry name" value="ABC_transporter-like_CS"/>
</dbReference>
<evidence type="ECO:0000256" key="3">
    <source>
        <dbReference type="ARBA" id="ARBA00022692"/>
    </source>
</evidence>
<evidence type="ECO:0000256" key="4">
    <source>
        <dbReference type="ARBA" id="ARBA00022741"/>
    </source>
</evidence>
<feature type="transmembrane region" description="Helical" evidence="9">
    <location>
        <begin position="852"/>
        <end position="872"/>
    </location>
</feature>
<dbReference type="SUPFAM" id="SSF52540">
    <property type="entry name" value="P-loop containing nucleoside triphosphate hydrolases"/>
    <property type="match status" value="1"/>
</dbReference>
<keyword evidence="3 9" id="KW-0812">Transmembrane</keyword>
<dbReference type="PANTHER" id="PTHR48041">
    <property type="entry name" value="ABC TRANSPORTER G FAMILY MEMBER 28"/>
    <property type="match status" value="1"/>
</dbReference>
<dbReference type="PROSITE" id="PS00211">
    <property type="entry name" value="ABC_TRANSPORTER_1"/>
    <property type="match status" value="1"/>
</dbReference>
<dbReference type="InterPro" id="IPR013525">
    <property type="entry name" value="ABC2_TM"/>
</dbReference>
<feature type="signal peptide" evidence="10">
    <location>
        <begin position="1"/>
        <end position="34"/>
    </location>
</feature>
<evidence type="ECO:0000313" key="12">
    <source>
        <dbReference type="EMBL" id="CAE0607922.1"/>
    </source>
</evidence>
<organism evidence="12">
    <name type="scientific">Picocystis salinarum</name>
    <dbReference type="NCBI Taxonomy" id="88271"/>
    <lineage>
        <taxon>Eukaryota</taxon>
        <taxon>Viridiplantae</taxon>
        <taxon>Chlorophyta</taxon>
        <taxon>Picocystophyceae</taxon>
        <taxon>Picocystales</taxon>
        <taxon>Picocystaceae</taxon>
        <taxon>Picocystis</taxon>
    </lineage>
</organism>
<feature type="transmembrane region" description="Helical" evidence="9">
    <location>
        <begin position="736"/>
        <end position="759"/>
    </location>
</feature>
<dbReference type="SMART" id="SM00382">
    <property type="entry name" value="AAA"/>
    <property type="match status" value="1"/>
</dbReference>
<feature type="transmembrane region" description="Helical" evidence="9">
    <location>
        <begin position="771"/>
        <end position="792"/>
    </location>
</feature>
<evidence type="ECO:0000256" key="7">
    <source>
        <dbReference type="ARBA" id="ARBA00023136"/>
    </source>
</evidence>
<evidence type="ECO:0000259" key="11">
    <source>
        <dbReference type="PROSITE" id="PS50893"/>
    </source>
</evidence>
<feature type="transmembrane region" description="Helical" evidence="9">
    <location>
        <begin position="813"/>
        <end position="840"/>
    </location>
</feature>
<accession>A0A7S3XCX2</accession>
<proteinExistence type="predicted"/>
<dbReference type="InterPro" id="IPR003593">
    <property type="entry name" value="AAA+_ATPase"/>
</dbReference>
<protein>
    <recommendedName>
        <fullName evidence="11">ABC transporter domain-containing protein</fullName>
    </recommendedName>
</protein>
<dbReference type="GO" id="GO:0016020">
    <property type="term" value="C:membrane"/>
    <property type="evidence" value="ECO:0007669"/>
    <property type="project" value="UniProtKB-SubCell"/>
</dbReference>
<feature type="transmembrane region" description="Helical" evidence="9">
    <location>
        <begin position="251"/>
        <end position="273"/>
    </location>
</feature>
<evidence type="ECO:0000256" key="2">
    <source>
        <dbReference type="ARBA" id="ARBA00022448"/>
    </source>
</evidence>
<dbReference type="Gene3D" id="3.40.50.300">
    <property type="entry name" value="P-loop containing nucleotide triphosphate hydrolases"/>
    <property type="match status" value="1"/>
</dbReference>
<reference evidence="12" key="1">
    <citation type="submission" date="2021-01" db="EMBL/GenBank/DDBJ databases">
        <authorList>
            <person name="Corre E."/>
            <person name="Pelletier E."/>
            <person name="Niang G."/>
            <person name="Scheremetjew M."/>
            <person name="Finn R."/>
            <person name="Kale V."/>
            <person name="Holt S."/>
            <person name="Cochrane G."/>
            <person name="Meng A."/>
            <person name="Brown T."/>
            <person name="Cohen L."/>
        </authorList>
    </citation>
    <scope>NUCLEOTIDE SEQUENCE</scope>
    <source>
        <strain evidence="12">CCMP1897</strain>
    </source>
</reference>
<dbReference type="InterPro" id="IPR027417">
    <property type="entry name" value="P-loop_NTPase"/>
</dbReference>
<dbReference type="Pfam" id="PF01061">
    <property type="entry name" value="ABC2_membrane"/>
    <property type="match status" value="1"/>
</dbReference>
<keyword evidence="7 9" id="KW-0472">Membrane</keyword>
<evidence type="ECO:0000256" key="5">
    <source>
        <dbReference type="ARBA" id="ARBA00022840"/>
    </source>
</evidence>
<evidence type="ECO:0000256" key="6">
    <source>
        <dbReference type="ARBA" id="ARBA00022989"/>
    </source>
</evidence>
<dbReference type="GO" id="GO:0016887">
    <property type="term" value="F:ATP hydrolysis activity"/>
    <property type="evidence" value="ECO:0007669"/>
    <property type="project" value="InterPro"/>
</dbReference>
<feature type="domain" description="ABC transporter" evidence="11">
    <location>
        <begin position="361"/>
        <end position="611"/>
    </location>
</feature>
<feature type="transmembrane region" description="Helical" evidence="9">
    <location>
        <begin position="879"/>
        <end position="901"/>
    </location>
</feature>
<dbReference type="InterPro" id="IPR003439">
    <property type="entry name" value="ABC_transporter-like_ATP-bd"/>
</dbReference>
<sequence>MERTEEGTHQARTWCRTSWWWMGLLVVGWPVGEAQRRLQPTQARTCLTEQPLTCGGRGEYDETTCRCNCSTGWKGVDCALCDRDESCTANQEGMPGTCDTSLQYQQDRAVKNYTCTMDDANMNELLADDVRMSCDRGEKECYVEIAFAMEAERNIVCKAFDCRFTEGSMDVKCDRTMCDCPNECPDGFGTIVSGIEDEAELTCASENSCTINLADLPLTFAGTCVVGTCQYGDGDGLFLDDFETTETSSDAAVIGVVCGVIGGMILLLGVYFLHSYRKEKGVRAEIHRLEDALGMDRDTYLPDSSASLFEFSGVTCTIIKSAGNNLSSSVMQLLNSPRDMLKTPRRPKDNSPRDEYEDAALDVVHGTYDELGQRVILKEASGSVASGSMIAFMGPSGSGKTTLLSVLVGAHVGKQVRVDGKVTLDGEDVTKTGGSKFSRFRRITGFVHQEDMLLPTLTVYESILYSAMLRLPFYWTKAKKYDWASNVIQELSLETVKNARIGGSLGSRGISGGERRRVSIGMELTTNPRILALDEPTSGLDSFSAYTVMQALRKLTKQGNKMVILSLHQPSSEVFQELDQVHFLAKGSTVYAGPAKQVCSFVEQSGLPCPVGHNIADWMLSLVSHRDSLNTLLKSWSVNKALYASRANGPETREEGDAVLVSANNHPSAQSLATESSDNSSDIISYGRTHSTRYYMASLSPTSTKKLTHGVLLQPPLRELHVLLWRSFLVLLRNPALMLTHFVVSLLLAVLCGLTFQGLEPNLQGFQNRSGFLFFSLSFFAFASLTSIDVFMAERNIFFRERMSKYYRTSTYYFTKVVLDALLLRIVPVCFFGLVTYWWIGLQETSSKIGMFFASMMLFNVTVEGLSMCISIASPTAGVATLASTVLLLLMVLFGGLYVNVETVTDALSWLKYVSLFHYAYEALLSNEMEGLLVTFNVPDFPPVPNVRGEVYLGTLNMSHGRIGTNLAALGGFCVGFYLLGYLLLVPGRKFVELFSSMCSACSKGKKLPPSTDDPPTAPSFRIS</sequence>
<dbReference type="EMBL" id="HBIS01001955">
    <property type="protein sequence ID" value="CAE0607922.1"/>
    <property type="molecule type" value="Transcribed_RNA"/>
</dbReference>
<evidence type="ECO:0000256" key="9">
    <source>
        <dbReference type="SAM" id="Phobius"/>
    </source>
</evidence>
<dbReference type="GO" id="GO:0140359">
    <property type="term" value="F:ABC-type transporter activity"/>
    <property type="evidence" value="ECO:0007669"/>
    <property type="project" value="InterPro"/>
</dbReference>
<dbReference type="AlphaFoldDB" id="A0A7S3XCX2"/>
<feature type="chain" id="PRO_5030605833" description="ABC transporter domain-containing protein" evidence="10">
    <location>
        <begin position="35"/>
        <end position="1024"/>
    </location>
</feature>
<dbReference type="PROSITE" id="PS50893">
    <property type="entry name" value="ABC_TRANSPORTER_2"/>
    <property type="match status" value="1"/>
</dbReference>
<dbReference type="PANTHER" id="PTHR48041:SF2">
    <property type="entry name" value="ATP-DEPENDENT PERMEASE-RELATED"/>
    <property type="match status" value="1"/>
</dbReference>
<keyword evidence="10" id="KW-0732">Signal</keyword>
<gene>
    <name evidence="12" type="ORF">PSAL00342_LOCUS1739</name>
</gene>
<dbReference type="InterPro" id="IPR050352">
    <property type="entry name" value="ABCG_transporters"/>
</dbReference>
<keyword evidence="2" id="KW-0813">Transport</keyword>
<name>A0A7S3XCX2_9CHLO</name>
<feature type="region of interest" description="Disordered" evidence="8">
    <location>
        <begin position="1004"/>
        <end position="1024"/>
    </location>
</feature>
<evidence type="ECO:0000256" key="1">
    <source>
        <dbReference type="ARBA" id="ARBA00004141"/>
    </source>
</evidence>